<feature type="region of interest" description="Disordered" evidence="1">
    <location>
        <begin position="128"/>
        <end position="154"/>
    </location>
</feature>
<dbReference type="RefSeq" id="WP_175603208.1">
    <property type="nucleotide sequence ID" value="NZ_JABWGO010000007.1"/>
</dbReference>
<reference evidence="2 3" key="1">
    <citation type="submission" date="2020-06" db="EMBL/GenBank/DDBJ databases">
        <authorList>
            <person name="Chanama M."/>
        </authorList>
    </citation>
    <scope>NUCLEOTIDE SEQUENCE [LARGE SCALE GENOMIC DNA]</scope>
    <source>
        <strain evidence="2 3">TBRC6557</strain>
    </source>
</reference>
<dbReference type="AlphaFoldDB" id="A0A7Y6MEG6"/>
<comment type="caution">
    <text evidence="2">The sequence shown here is derived from an EMBL/GenBank/DDBJ whole genome shotgun (WGS) entry which is preliminary data.</text>
</comment>
<proteinExistence type="predicted"/>
<protein>
    <submittedName>
        <fullName evidence="2">Uncharacterized protein</fullName>
    </submittedName>
</protein>
<feature type="region of interest" description="Disordered" evidence="1">
    <location>
        <begin position="1"/>
        <end position="24"/>
    </location>
</feature>
<accession>A0A7Y6MEG6</accession>
<name>A0A7Y6MEG6_9ACTN</name>
<feature type="region of interest" description="Disordered" evidence="1">
    <location>
        <begin position="63"/>
        <end position="85"/>
    </location>
</feature>
<evidence type="ECO:0000313" key="3">
    <source>
        <dbReference type="Proteomes" id="UP000546126"/>
    </source>
</evidence>
<sequence length="336" mass="35361">MRLTRCGGAGFRIGPPETGRRGPARGPAVLGALLTSACAAVTCAAAACAPAAPPALPLPPSAPLRPSAPLPPSAPLRPSASLPPGALPPARVADLVLPFDAYRPTPGQRALMARARAALLARCMHRRGHAVSPPRPDAAAYAAGDPGNSRRYGVADPARARRHGYHLPPSAPSDQSWDAALGRSARRDLDGTPGRPGCDERATTVLSRRTAPGADWQWLALQDGRTVERTARHPAVVAAVARWKTCMERAGHPYPSPEAAIADPRWDLRSAAVTAREKRTATADTACKWSSGLVPAWFAADAAAQRAVIAAEPDRFASLRDDLRARLDRAAEVLER</sequence>
<keyword evidence="3" id="KW-1185">Reference proteome</keyword>
<feature type="compositionally biased region" description="Pro residues" evidence="1">
    <location>
        <begin position="63"/>
        <end position="75"/>
    </location>
</feature>
<dbReference type="Proteomes" id="UP000546126">
    <property type="component" value="Unassembled WGS sequence"/>
</dbReference>
<feature type="compositionally biased region" description="Low complexity" evidence="1">
    <location>
        <begin position="76"/>
        <end position="85"/>
    </location>
</feature>
<dbReference type="EMBL" id="JABWGO010000007">
    <property type="protein sequence ID" value="NUW43684.1"/>
    <property type="molecule type" value="Genomic_DNA"/>
</dbReference>
<evidence type="ECO:0000313" key="2">
    <source>
        <dbReference type="EMBL" id="NUW43684.1"/>
    </source>
</evidence>
<evidence type="ECO:0000256" key="1">
    <source>
        <dbReference type="SAM" id="MobiDB-lite"/>
    </source>
</evidence>
<organism evidence="2 3">
    <name type="scientific">Nonomuraea rhodomycinica</name>
    <dbReference type="NCBI Taxonomy" id="1712872"/>
    <lineage>
        <taxon>Bacteria</taxon>
        <taxon>Bacillati</taxon>
        <taxon>Actinomycetota</taxon>
        <taxon>Actinomycetes</taxon>
        <taxon>Streptosporangiales</taxon>
        <taxon>Streptosporangiaceae</taxon>
        <taxon>Nonomuraea</taxon>
    </lineage>
</organism>
<gene>
    <name evidence="2" type="ORF">HT134_26660</name>
</gene>
<feature type="compositionally biased region" description="Low complexity" evidence="1">
    <location>
        <begin position="137"/>
        <end position="147"/>
    </location>
</feature>